<feature type="transmembrane region" description="Helical" evidence="1">
    <location>
        <begin position="193"/>
        <end position="211"/>
    </location>
</feature>
<dbReference type="OMA" id="INICVLP"/>
<keyword evidence="3" id="KW-1185">Reference proteome</keyword>
<feature type="transmembrane region" description="Helical" evidence="1">
    <location>
        <begin position="147"/>
        <end position="167"/>
    </location>
</feature>
<organism evidence="2 3">
    <name type="scientific">Theobroma cacao</name>
    <name type="common">Cacao</name>
    <name type="synonym">Cocoa</name>
    <dbReference type="NCBI Taxonomy" id="3641"/>
    <lineage>
        <taxon>Eukaryota</taxon>
        <taxon>Viridiplantae</taxon>
        <taxon>Streptophyta</taxon>
        <taxon>Embryophyta</taxon>
        <taxon>Tracheophyta</taxon>
        <taxon>Spermatophyta</taxon>
        <taxon>Magnoliopsida</taxon>
        <taxon>eudicotyledons</taxon>
        <taxon>Gunneridae</taxon>
        <taxon>Pentapetalae</taxon>
        <taxon>rosids</taxon>
        <taxon>malvids</taxon>
        <taxon>Malvales</taxon>
        <taxon>Malvaceae</taxon>
        <taxon>Byttnerioideae</taxon>
        <taxon>Theobroma</taxon>
    </lineage>
</organism>
<dbReference type="Gramene" id="EOX97096">
    <property type="protein sequence ID" value="EOX97096"/>
    <property type="gene ID" value="TCM_006198"/>
</dbReference>
<reference evidence="2 3" key="1">
    <citation type="journal article" date="2013" name="Genome Biol.">
        <title>The genome sequence of the most widely cultivated cacao type and its use to identify candidate genes regulating pod color.</title>
        <authorList>
            <person name="Motamayor J.C."/>
            <person name="Mockaitis K."/>
            <person name="Schmutz J."/>
            <person name="Haiminen N."/>
            <person name="Iii D.L."/>
            <person name="Cornejo O."/>
            <person name="Findley S.D."/>
            <person name="Zheng P."/>
            <person name="Utro F."/>
            <person name="Royaert S."/>
            <person name="Saski C."/>
            <person name="Jenkins J."/>
            <person name="Podicheti R."/>
            <person name="Zhao M."/>
            <person name="Scheffler B.E."/>
            <person name="Stack J.C."/>
            <person name="Feltus F.A."/>
            <person name="Mustiga G.M."/>
            <person name="Amores F."/>
            <person name="Phillips W."/>
            <person name="Marelli J.P."/>
            <person name="May G.D."/>
            <person name="Shapiro H."/>
            <person name="Ma J."/>
            <person name="Bustamante C.D."/>
            <person name="Schnell R.J."/>
            <person name="Main D."/>
            <person name="Gilbert D."/>
            <person name="Parida L."/>
            <person name="Kuhn D.N."/>
        </authorList>
    </citation>
    <scope>NUCLEOTIDE SEQUENCE [LARGE SCALE GENOMIC DNA]</scope>
    <source>
        <strain evidence="3">cv. Matina 1-6</strain>
    </source>
</reference>
<dbReference type="GO" id="GO:0007165">
    <property type="term" value="P:signal transduction"/>
    <property type="evidence" value="ECO:0000318"/>
    <property type="project" value="GO_Central"/>
</dbReference>
<protein>
    <submittedName>
        <fullName evidence="2">Serine/threonine-protein kinase PBS1</fullName>
    </submittedName>
</protein>
<dbReference type="GO" id="GO:0005634">
    <property type="term" value="C:nucleus"/>
    <property type="evidence" value="ECO:0000318"/>
    <property type="project" value="GO_Central"/>
</dbReference>
<dbReference type="PANTHER" id="PTHR48473">
    <property type="entry name" value="TIR DOMAIN-CONTAINING PROTEIN"/>
    <property type="match status" value="1"/>
</dbReference>
<evidence type="ECO:0000256" key="1">
    <source>
        <dbReference type="SAM" id="Phobius"/>
    </source>
</evidence>
<sequence length="227" mass="25719">MQKTSGIIFNSSSPQTPNLNSVTEQKISVLTTQLTIFSVLFLNRLIADDDEPVMVPQEIAKDDELNLDILELVFAICNFTLELPSAVFDQLSSKNHPHYALIVMLFSFIALMSCIAELIYNGKKERVTWQWRGRVPWFYCQQTGKPFGTLLDMIGFACAFLPCILTVRRAQSKRAIYIYRAINYSFISRHLDGPINICVLPILLAFGLLCSKHLEKPDRNRGGNPTD</sequence>
<dbReference type="Proteomes" id="UP000026915">
    <property type="component" value="Chromosome 2"/>
</dbReference>
<keyword evidence="2" id="KW-0418">Kinase</keyword>
<keyword evidence="2" id="KW-0808">Transferase</keyword>
<dbReference type="PANTHER" id="PTHR48473:SF1">
    <property type="entry name" value="TIR DOMAIN-CONTAINING PROTEIN"/>
    <property type="match status" value="1"/>
</dbReference>
<feature type="transmembrane region" description="Helical" evidence="1">
    <location>
        <begin position="99"/>
        <end position="120"/>
    </location>
</feature>
<name>A0A061DYD7_THECC</name>
<dbReference type="GO" id="GO:0016301">
    <property type="term" value="F:kinase activity"/>
    <property type="evidence" value="ECO:0007669"/>
    <property type="project" value="UniProtKB-KW"/>
</dbReference>
<evidence type="ECO:0000313" key="2">
    <source>
        <dbReference type="EMBL" id="EOX97096.1"/>
    </source>
</evidence>
<keyword evidence="1" id="KW-0472">Membrane</keyword>
<dbReference type="InParanoid" id="A0A061DYD7"/>
<dbReference type="AlphaFoldDB" id="A0A061DYD7"/>
<gene>
    <name evidence="2" type="ORF">TCM_006198</name>
</gene>
<proteinExistence type="predicted"/>
<dbReference type="eggNOG" id="ENOG502SS1V">
    <property type="taxonomic scope" value="Eukaryota"/>
</dbReference>
<dbReference type="EMBL" id="CM001880">
    <property type="protein sequence ID" value="EOX97096.1"/>
    <property type="molecule type" value="Genomic_DNA"/>
</dbReference>
<evidence type="ECO:0000313" key="3">
    <source>
        <dbReference type="Proteomes" id="UP000026915"/>
    </source>
</evidence>
<dbReference type="HOGENOM" id="CLU_074700_0_0_1"/>
<keyword evidence="1" id="KW-1133">Transmembrane helix</keyword>
<keyword evidence="1" id="KW-0812">Transmembrane</keyword>
<accession>A0A061DYD7</accession>